<name>A0A9X5C3Q1_9FIRM</name>
<comment type="caution">
    <text evidence="1">The sequence shown here is derived from an EMBL/GenBank/DDBJ whole genome shotgun (WGS) entry which is preliminary data.</text>
</comment>
<evidence type="ECO:0000313" key="1">
    <source>
        <dbReference type="EMBL" id="NDO67305.1"/>
    </source>
</evidence>
<dbReference type="EMBL" id="VIRB01000003">
    <property type="protein sequence ID" value="NDO67305.1"/>
    <property type="molecule type" value="Genomic_DNA"/>
</dbReference>
<gene>
    <name evidence="1" type="ORF">FMM80_00560</name>
</gene>
<proteinExistence type="predicted"/>
<dbReference type="AlphaFoldDB" id="A0A9X5C3Q1"/>
<evidence type="ECO:0000313" key="2">
    <source>
        <dbReference type="Proteomes" id="UP000474104"/>
    </source>
</evidence>
<reference evidence="1 2" key="1">
    <citation type="submission" date="2019-07" db="EMBL/GenBank/DDBJ databases">
        <title>Draft genome sequences of 15 bacterial species constituting the stable defined intestinal microbiota of the GM15 gnotobiotic mouse model.</title>
        <authorList>
            <person name="Elie C."/>
            <person name="Mathieu A."/>
            <person name="Saliou A."/>
            <person name="Darnaud M."/>
            <person name="Leulier F."/>
            <person name="Tamellini A."/>
        </authorList>
    </citation>
    <scope>NUCLEOTIDE SEQUENCE [LARGE SCALE GENOMIC DNA]</scope>
    <source>
        <strain evidence="2">ASF 502</strain>
    </source>
</reference>
<dbReference type="Proteomes" id="UP000474104">
    <property type="component" value="Unassembled WGS sequence"/>
</dbReference>
<accession>A0A9X5C3Q1</accession>
<protein>
    <submittedName>
        <fullName evidence="1">Uncharacterized protein</fullName>
    </submittedName>
</protein>
<organism evidence="1 2">
    <name type="scientific">Schaedlerella arabinosiphila</name>
    <dbReference type="NCBI Taxonomy" id="2044587"/>
    <lineage>
        <taxon>Bacteria</taxon>
        <taxon>Bacillati</taxon>
        <taxon>Bacillota</taxon>
        <taxon>Clostridia</taxon>
        <taxon>Lachnospirales</taxon>
        <taxon>Lachnospiraceae</taxon>
        <taxon>Schaedlerella</taxon>
    </lineage>
</organism>
<sequence length="75" mass="8637">MDLSNKTKKYGRYKFVDHNGIPKGLESTNAVISAIRTAIDFQCEVIDTQTSIGNQIVYSAWDGWNHDYDFYDEKL</sequence>